<feature type="region of interest" description="Disordered" evidence="1">
    <location>
        <begin position="295"/>
        <end position="322"/>
    </location>
</feature>
<gene>
    <name evidence="2" type="ORF">PXEA_LOCUS26501</name>
</gene>
<evidence type="ECO:0000313" key="2">
    <source>
        <dbReference type="EMBL" id="VEL33061.1"/>
    </source>
</evidence>
<feature type="compositionally biased region" description="Low complexity" evidence="1">
    <location>
        <begin position="154"/>
        <end position="170"/>
    </location>
</feature>
<evidence type="ECO:0000256" key="1">
    <source>
        <dbReference type="SAM" id="MobiDB-lite"/>
    </source>
</evidence>
<name>A0A3S5B0B3_9PLAT</name>
<feature type="non-terminal residue" evidence="2">
    <location>
        <position position="1"/>
    </location>
</feature>
<dbReference type="Proteomes" id="UP000784294">
    <property type="component" value="Unassembled WGS sequence"/>
</dbReference>
<protein>
    <submittedName>
        <fullName evidence="2">Uncharacterized protein</fullName>
    </submittedName>
</protein>
<reference evidence="2" key="1">
    <citation type="submission" date="2018-11" db="EMBL/GenBank/DDBJ databases">
        <authorList>
            <consortium name="Pathogen Informatics"/>
        </authorList>
    </citation>
    <scope>NUCLEOTIDE SEQUENCE</scope>
</reference>
<organism evidence="2 3">
    <name type="scientific">Protopolystoma xenopodis</name>
    <dbReference type="NCBI Taxonomy" id="117903"/>
    <lineage>
        <taxon>Eukaryota</taxon>
        <taxon>Metazoa</taxon>
        <taxon>Spiralia</taxon>
        <taxon>Lophotrochozoa</taxon>
        <taxon>Platyhelminthes</taxon>
        <taxon>Monogenea</taxon>
        <taxon>Polyopisthocotylea</taxon>
        <taxon>Polystomatidea</taxon>
        <taxon>Polystomatidae</taxon>
        <taxon>Protopolystoma</taxon>
    </lineage>
</organism>
<feature type="region of interest" description="Disordered" evidence="1">
    <location>
        <begin position="1"/>
        <end position="27"/>
    </location>
</feature>
<comment type="caution">
    <text evidence="2">The sequence shown here is derived from an EMBL/GenBank/DDBJ whole genome shotgun (WGS) entry which is preliminary data.</text>
</comment>
<keyword evidence="3" id="KW-1185">Reference proteome</keyword>
<proteinExistence type="predicted"/>
<feature type="region of interest" description="Disordered" evidence="1">
    <location>
        <begin position="154"/>
        <end position="179"/>
    </location>
</feature>
<evidence type="ECO:0000313" key="3">
    <source>
        <dbReference type="Proteomes" id="UP000784294"/>
    </source>
</evidence>
<accession>A0A3S5B0B3</accession>
<sequence>IDSSFSPDLERSPLSKSDHPFNPNEGVAYFENSSSSSNHLDGLEKQEFRAEDVLRRVPTNVGIPLIDPQTFSFLPIHFAVDPGPGWNWGVDCLTPDKVKEVNSPLDDNDGRVSLLARYLNLAELSLPSSELASSALNSIAIALPSVLPESTVTSSTISSTSSSSTMATGSEGTCTNVSSQQPIQVKSTSSGSCSACDIGRPPVLDSSAFGIDMLPRNATSTNHSAFISVEPQMGVEIFHSQHNDSSCAGTSSRITVAKLNEEVKAAGKLNTGTFARRKSIVASLHQHFSLSRTHKFSKSTDDSLSPPSHTEIDDTSGTGGSL</sequence>
<dbReference type="AlphaFoldDB" id="A0A3S5B0B3"/>
<dbReference type="EMBL" id="CAAALY010245104">
    <property type="protein sequence ID" value="VEL33061.1"/>
    <property type="molecule type" value="Genomic_DNA"/>
</dbReference>
<feature type="compositionally biased region" description="Basic and acidic residues" evidence="1">
    <location>
        <begin position="8"/>
        <end position="19"/>
    </location>
</feature>
<dbReference type="OrthoDB" id="10064699at2759"/>